<reference evidence="2 4" key="1">
    <citation type="journal article" date="2012" name="Nature">
        <title>Algal genomes reveal evolutionary mosaicism and the fate of nucleomorphs.</title>
        <authorList>
            <consortium name="DOE Joint Genome Institute"/>
            <person name="Curtis B.A."/>
            <person name="Tanifuji G."/>
            <person name="Burki F."/>
            <person name="Gruber A."/>
            <person name="Irimia M."/>
            <person name="Maruyama S."/>
            <person name="Arias M.C."/>
            <person name="Ball S.G."/>
            <person name="Gile G.H."/>
            <person name="Hirakawa Y."/>
            <person name="Hopkins J.F."/>
            <person name="Kuo A."/>
            <person name="Rensing S.A."/>
            <person name="Schmutz J."/>
            <person name="Symeonidi A."/>
            <person name="Elias M."/>
            <person name="Eveleigh R.J."/>
            <person name="Herman E.K."/>
            <person name="Klute M.J."/>
            <person name="Nakayama T."/>
            <person name="Obornik M."/>
            <person name="Reyes-Prieto A."/>
            <person name="Armbrust E.V."/>
            <person name="Aves S.J."/>
            <person name="Beiko R.G."/>
            <person name="Coutinho P."/>
            <person name="Dacks J.B."/>
            <person name="Durnford D.G."/>
            <person name="Fast N.M."/>
            <person name="Green B.R."/>
            <person name="Grisdale C.J."/>
            <person name="Hempel F."/>
            <person name="Henrissat B."/>
            <person name="Hoppner M.P."/>
            <person name="Ishida K."/>
            <person name="Kim E."/>
            <person name="Koreny L."/>
            <person name="Kroth P.G."/>
            <person name="Liu Y."/>
            <person name="Malik S.B."/>
            <person name="Maier U.G."/>
            <person name="McRose D."/>
            <person name="Mock T."/>
            <person name="Neilson J.A."/>
            <person name="Onodera N.T."/>
            <person name="Poole A.M."/>
            <person name="Pritham E.J."/>
            <person name="Richards T.A."/>
            <person name="Rocap G."/>
            <person name="Roy S.W."/>
            <person name="Sarai C."/>
            <person name="Schaack S."/>
            <person name="Shirato S."/>
            <person name="Slamovits C.H."/>
            <person name="Spencer D.F."/>
            <person name="Suzuki S."/>
            <person name="Worden A.Z."/>
            <person name="Zauner S."/>
            <person name="Barry K."/>
            <person name="Bell C."/>
            <person name="Bharti A.K."/>
            <person name="Crow J.A."/>
            <person name="Grimwood J."/>
            <person name="Kramer R."/>
            <person name="Lindquist E."/>
            <person name="Lucas S."/>
            <person name="Salamov A."/>
            <person name="McFadden G.I."/>
            <person name="Lane C.E."/>
            <person name="Keeling P.J."/>
            <person name="Gray M.W."/>
            <person name="Grigoriev I.V."/>
            <person name="Archibald J.M."/>
        </authorList>
    </citation>
    <scope>NUCLEOTIDE SEQUENCE</scope>
    <source>
        <strain evidence="2 4">CCMP2712</strain>
    </source>
</reference>
<dbReference type="InterPro" id="IPR023398">
    <property type="entry name" value="TIF_eIF4e-like"/>
</dbReference>
<dbReference type="GeneID" id="17293317"/>
<keyword evidence="4" id="KW-1185">Reference proteome</keyword>
<dbReference type="Pfam" id="PF01652">
    <property type="entry name" value="IF4E"/>
    <property type="match status" value="1"/>
</dbReference>
<dbReference type="PANTHER" id="PTHR11960">
    <property type="entry name" value="EUKARYOTIC TRANSLATION INITIATION FACTOR 4E RELATED"/>
    <property type="match status" value="1"/>
</dbReference>
<accession>L1IK18</accession>
<reference evidence="3" key="3">
    <citation type="submission" date="2016-03" db="UniProtKB">
        <authorList>
            <consortium name="EnsemblProtists"/>
        </authorList>
    </citation>
    <scope>IDENTIFICATION</scope>
</reference>
<dbReference type="SUPFAM" id="SSF55418">
    <property type="entry name" value="eIF4e-like"/>
    <property type="match status" value="1"/>
</dbReference>
<gene>
    <name evidence="2" type="ORF">GUITHDRAFT_145647</name>
</gene>
<name>L1IK18_GUITC</name>
<dbReference type="GO" id="GO:0000340">
    <property type="term" value="F:RNA 7-methylguanosine cap binding"/>
    <property type="evidence" value="ECO:0007669"/>
    <property type="project" value="TreeGrafter"/>
</dbReference>
<dbReference type="EnsemblProtists" id="EKX36593">
    <property type="protein sequence ID" value="EKX36593"/>
    <property type="gene ID" value="GUITHDRAFT_145647"/>
</dbReference>
<evidence type="ECO:0000313" key="2">
    <source>
        <dbReference type="EMBL" id="EKX36593.1"/>
    </source>
</evidence>
<evidence type="ECO:0000313" key="4">
    <source>
        <dbReference type="Proteomes" id="UP000011087"/>
    </source>
</evidence>
<reference evidence="4" key="2">
    <citation type="submission" date="2012-11" db="EMBL/GenBank/DDBJ databases">
        <authorList>
            <person name="Kuo A."/>
            <person name="Curtis B.A."/>
            <person name="Tanifuji G."/>
            <person name="Burki F."/>
            <person name="Gruber A."/>
            <person name="Irimia M."/>
            <person name="Maruyama S."/>
            <person name="Arias M.C."/>
            <person name="Ball S.G."/>
            <person name="Gile G.H."/>
            <person name="Hirakawa Y."/>
            <person name="Hopkins J.F."/>
            <person name="Rensing S.A."/>
            <person name="Schmutz J."/>
            <person name="Symeonidi A."/>
            <person name="Elias M."/>
            <person name="Eveleigh R.J."/>
            <person name="Herman E.K."/>
            <person name="Klute M.J."/>
            <person name="Nakayama T."/>
            <person name="Obornik M."/>
            <person name="Reyes-Prieto A."/>
            <person name="Armbrust E.V."/>
            <person name="Aves S.J."/>
            <person name="Beiko R.G."/>
            <person name="Coutinho P."/>
            <person name="Dacks J.B."/>
            <person name="Durnford D.G."/>
            <person name="Fast N.M."/>
            <person name="Green B.R."/>
            <person name="Grisdale C."/>
            <person name="Hempe F."/>
            <person name="Henrissat B."/>
            <person name="Hoppner M.P."/>
            <person name="Ishida K.-I."/>
            <person name="Kim E."/>
            <person name="Koreny L."/>
            <person name="Kroth P.G."/>
            <person name="Liu Y."/>
            <person name="Malik S.-B."/>
            <person name="Maier U.G."/>
            <person name="McRose D."/>
            <person name="Mock T."/>
            <person name="Neilson J.A."/>
            <person name="Onodera N.T."/>
            <person name="Poole A.M."/>
            <person name="Pritham E.J."/>
            <person name="Richards T.A."/>
            <person name="Rocap G."/>
            <person name="Roy S.W."/>
            <person name="Sarai C."/>
            <person name="Schaack S."/>
            <person name="Shirato S."/>
            <person name="Slamovits C.H."/>
            <person name="Spencer D.F."/>
            <person name="Suzuki S."/>
            <person name="Worden A.Z."/>
            <person name="Zauner S."/>
            <person name="Barry K."/>
            <person name="Bell C."/>
            <person name="Bharti A.K."/>
            <person name="Crow J.A."/>
            <person name="Grimwood J."/>
            <person name="Kramer R."/>
            <person name="Lindquist E."/>
            <person name="Lucas S."/>
            <person name="Salamov A."/>
            <person name="McFadden G.I."/>
            <person name="Lane C.E."/>
            <person name="Keeling P.J."/>
            <person name="Gray M.W."/>
            <person name="Grigoriev I.V."/>
            <person name="Archibald J.M."/>
        </authorList>
    </citation>
    <scope>NUCLEOTIDE SEQUENCE</scope>
    <source>
        <strain evidence="4">CCMP2712</strain>
    </source>
</reference>
<dbReference type="Proteomes" id="UP000011087">
    <property type="component" value="Unassembled WGS sequence"/>
</dbReference>
<dbReference type="HOGENOM" id="CLU_043552_7_3_1"/>
<protein>
    <recommendedName>
        <fullName evidence="5">Eukaryotic translation initiation factor 4E</fullName>
    </recommendedName>
</protein>
<dbReference type="GO" id="GO:0003743">
    <property type="term" value="F:translation initiation factor activity"/>
    <property type="evidence" value="ECO:0007669"/>
    <property type="project" value="UniProtKB-KW"/>
</dbReference>
<proteinExistence type="inferred from homology"/>
<dbReference type="OrthoDB" id="590761at2759"/>
<dbReference type="STRING" id="905079.L1IK18"/>
<keyword evidence="1" id="KW-0648">Protein biosynthesis</keyword>
<dbReference type="InterPro" id="IPR001040">
    <property type="entry name" value="TIF_eIF_4E"/>
</dbReference>
<keyword evidence="1" id="KW-0396">Initiation factor</keyword>
<dbReference type="PANTHER" id="PTHR11960:SF18">
    <property type="entry name" value="EUKARYOTIC TRANSLATION INITIATION FACTOR 4E HOMOLOGOUS PROTEIN, ISOFORM B"/>
    <property type="match status" value="1"/>
</dbReference>
<dbReference type="RefSeq" id="XP_005823573.1">
    <property type="nucleotide sequence ID" value="XM_005823516.1"/>
</dbReference>
<dbReference type="AlphaFoldDB" id="L1IK18"/>
<dbReference type="OMA" id="ENICMAM"/>
<evidence type="ECO:0008006" key="5">
    <source>
        <dbReference type="Google" id="ProtNLM"/>
    </source>
</evidence>
<sequence length="144" mass="16546">MQLLIPFPLLRVPSSLWFYFIANNDEEDSQSSERAESELYSTPSFNTVEEFWSIYDHLVRPNEMSTNFDCCLFRDGIKPFPDDPANMGGGKWTLRLRKGLASRFWEEVILACIGGAHNMSQDFCGAIVTSRPEEDVLSVWCDHR</sequence>
<organism evidence="2">
    <name type="scientific">Guillardia theta (strain CCMP2712)</name>
    <name type="common">Cryptophyte</name>
    <dbReference type="NCBI Taxonomy" id="905079"/>
    <lineage>
        <taxon>Eukaryota</taxon>
        <taxon>Cryptophyceae</taxon>
        <taxon>Pyrenomonadales</taxon>
        <taxon>Geminigeraceae</taxon>
        <taxon>Guillardia</taxon>
    </lineage>
</organism>
<dbReference type="Gene3D" id="3.30.760.10">
    <property type="entry name" value="RNA Cap, Translation Initiation Factor Eif4e"/>
    <property type="match status" value="1"/>
</dbReference>
<comment type="similarity">
    <text evidence="1">Belongs to the eukaryotic initiation factor 4E family.</text>
</comment>
<dbReference type="eggNOG" id="KOG1669">
    <property type="taxonomic scope" value="Eukaryota"/>
</dbReference>
<keyword evidence="1" id="KW-0694">RNA-binding</keyword>
<dbReference type="KEGG" id="gtt:GUITHDRAFT_145647"/>
<dbReference type="EMBL" id="JH993071">
    <property type="protein sequence ID" value="EKX36593.1"/>
    <property type="molecule type" value="Genomic_DNA"/>
</dbReference>
<evidence type="ECO:0000256" key="1">
    <source>
        <dbReference type="RuleBase" id="RU004374"/>
    </source>
</evidence>
<evidence type="ECO:0000313" key="3">
    <source>
        <dbReference type="EnsemblProtists" id="EKX36593"/>
    </source>
</evidence>
<dbReference type="PaxDb" id="55529-EKX36593"/>
<dbReference type="GO" id="GO:0016281">
    <property type="term" value="C:eukaryotic translation initiation factor 4F complex"/>
    <property type="evidence" value="ECO:0007669"/>
    <property type="project" value="TreeGrafter"/>
</dbReference>